<reference evidence="2 3" key="1">
    <citation type="journal article" date="2014" name="Nature">
        <title>An environmental bacterial taxon with a large and distinct metabolic repertoire.</title>
        <authorList>
            <person name="Wilson M.C."/>
            <person name="Mori T."/>
            <person name="Ruckert C."/>
            <person name="Uria A.R."/>
            <person name="Helf M.J."/>
            <person name="Takada K."/>
            <person name="Gernert C."/>
            <person name="Steffens U.A."/>
            <person name="Heycke N."/>
            <person name="Schmitt S."/>
            <person name="Rinke C."/>
            <person name="Helfrich E.J."/>
            <person name="Brachmann A.O."/>
            <person name="Gurgui C."/>
            <person name="Wakimoto T."/>
            <person name="Kracht M."/>
            <person name="Crusemann M."/>
            <person name="Hentschel U."/>
            <person name="Abe I."/>
            <person name="Matsunaga S."/>
            <person name="Kalinowski J."/>
            <person name="Takeyama H."/>
            <person name="Piel J."/>
        </authorList>
    </citation>
    <scope>NUCLEOTIDE SEQUENCE [LARGE SCALE GENOMIC DNA]</scope>
    <source>
        <strain evidence="3">TSY1</strain>
    </source>
</reference>
<accession>W4LMW7</accession>
<evidence type="ECO:0000313" key="2">
    <source>
        <dbReference type="EMBL" id="ETW99249.1"/>
    </source>
</evidence>
<organism evidence="2 3">
    <name type="scientific">Entotheonella factor</name>
    <dbReference type="NCBI Taxonomy" id="1429438"/>
    <lineage>
        <taxon>Bacteria</taxon>
        <taxon>Pseudomonadati</taxon>
        <taxon>Nitrospinota/Tectimicrobiota group</taxon>
        <taxon>Candidatus Tectimicrobiota</taxon>
        <taxon>Candidatus Entotheonellia</taxon>
        <taxon>Candidatus Entotheonellales</taxon>
        <taxon>Candidatus Entotheonellaceae</taxon>
        <taxon>Candidatus Entotheonella</taxon>
    </lineage>
</organism>
<evidence type="ECO:0000313" key="3">
    <source>
        <dbReference type="Proteomes" id="UP000019141"/>
    </source>
</evidence>
<dbReference type="AlphaFoldDB" id="W4LMW7"/>
<dbReference type="InterPro" id="IPR022516">
    <property type="entry name" value="CHP03798_Ocin"/>
</dbReference>
<keyword evidence="3" id="KW-1185">Reference proteome</keyword>
<dbReference type="NCBIfam" id="TIGR03798">
    <property type="entry name" value="leader_Nif11"/>
    <property type="match status" value="1"/>
</dbReference>
<comment type="caution">
    <text evidence="2">The sequence shown here is derived from an EMBL/GenBank/DDBJ whole genome shotgun (WGS) entry which is preliminary data.</text>
</comment>
<sequence length="83" mass="9454">MSIQTALAFRDKIRSTPELQERIQQATEANPVDFVKLAAEYGFEFTEVEWYQALNPNEKSILGSFDLDRISGGQSKVSPTEWK</sequence>
<dbReference type="HOGENOM" id="CLU_2536323_0_0_7"/>
<proteinExistence type="predicted"/>
<feature type="domain" description="Nif11" evidence="1">
    <location>
        <begin position="1"/>
        <end position="50"/>
    </location>
</feature>
<protein>
    <recommendedName>
        <fullName evidence="1">Nif11 domain-containing protein</fullName>
    </recommendedName>
</protein>
<dbReference type="InterPro" id="IPR012903">
    <property type="entry name" value="Nif11"/>
</dbReference>
<dbReference type="EMBL" id="AZHW01000468">
    <property type="protein sequence ID" value="ETW99249.1"/>
    <property type="molecule type" value="Genomic_DNA"/>
</dbReference>
<dbReference type="Pfam" id="PF07862">
    <property type="entry name" value="Nif11"/>
    <property type="match status" value="1"/>
</dbReference>
<evidence type="ECO:0000259" key="1">
    <source>
        <dbReference type="Pfam" id="PF07862"/>
    </source>
</evidence>
<name>W4LMW7_ENTF1</name>
<gene>
    <name evidence="2" type="ORF">ETSY1_15720</name>
</gene>
<dbReference type="Proteomes" id="UP000019141">
    <property type="component" value="Unassembled WGS sequence"/>
</dbReference>